<keyword evidence="1" id="KW-0393">Immunoglobulin domain</keyword>
<dbReference type="GO" id="GO:0008046">
    <property type="term" value="F:axon guidance receptor activity"/>
    <property type="evidence" value="ECO:0007669"/>
    <property type="project" value="TreeGrafter"/>
</dbReference>
<dbReference type="PANTHER" id="PTHR45080:SF33">
    <property type="entry name" value="IG-LIKE DOMAIN-CONTAINING PROTEIN"/>
    <property type="match status" value="1"/>
</dbReference>
<dbReference type="AlphaFoldDB" id="A0A226D129"/>
<evidence type="ECO:0000256" key="2">
    <source>
        <dbReference type="SAM" id="Phobius"/>
    </source>
</evidence>
<dbReference type="InterPro" id="IPR007110">
    <property type="entry name" value="Ig-like_dom"/>
</dbReference>
<keyword evidence="5" id="KW-1185">Reference proteome</keyword>
<feature type="domain" description="Ig-like" evidence="3">
    <location>
        <begin position="40"/>
        <end position="97"/>
    </location>
</feature>
<dbReference type="PANTHER" id="PTHR45080">
    <property type="entry name" value="CONTACTIN 5"/>
    <property type="match status" value="1"/>
</dbReference>
<evidence type="ECO:0000313" key="4">
    <source>
        <dbReference type="EMBL" id="OXA38883.1"/>
    </source>
</evidence>
<dbReference type="InterPro" id="IPR013783">
    <property type="entry name" value="Ig-like_fold"/>
</dbReference>
<reference evidence="4 5" key="1">
    <citation type="submission" date="2015-12" db="EMBL/GenBank/DDBJ databases">
        <title>The genome of Folsomia candida.</title>
        <authorList>
            <person name="Faddeeva A."/>
            <person name="Derks M.F."/>
            <person name="Anvar Y."/>
            <person name="Smit S."/>
            <person name="Van Straalen N."/>
            <person name="Roelofs D."/>
        </authorList>
    </citation>
    <scope>NUCLEOTIDE SEQUENCE [LARGE SCALE GENOMIC DNA]</scope>
    <source>
        <strain evidence="4 5">VU population</strain>
        <tissue evidence="4">Whole body</tissue>
    </source>
</reference>
<accession>A0A226D129</accession>
<keyword evidence="2" id="KW-0472">Membrane</keyword>
<dbReference type="EMBL" id="LNIX01000042">
    <property type="protein sequence ID" value="OXA38883.1"/>
    <property type="molecule type" value="Genomic_DNA"/>
</dbReference>
<dbReference type="SUPFAM" id="SSF48726">
    <property type="entry name" value="Immunoglobulin"/>
    <property type="match status" value="1"/>
</dbReference>
<evidence type="ECO:0000313" key="5">
    <source>
        <dbReference type="Proteomes" id="UP000198287"/>
    </source>
</evidence>
<comment type="caution">
    <text evidence="4">The sequence shown here is derived from an EMBL/GenBank/DDBJ whole genome shotgun (WGS) entry which is preliminary data.</text>
</comment>
<dbReference type="GO" id="GO:0005886">
    <property type="term" value="C:plasma membrane"/>
    <property type="evidence" value="ECO:0007669"/>
    <property type="project" value="TreeGrafter"/>
</dbReference>
<name>A0A226D129_FOLCA</name>
<dbReference type="PROSITE" id="PS50835">
    <property type="entry name" value="IG_LIKE"/>
    <property type="match status" value="1"/>
</dbReference>
<dbReference type="InterPro" id="IPR003961">
    <property type="entry name" value="FN3_dom"/>
</dbReference>
<dbReference type="GO" id="GO:0016301">
    <property type="term" value="F:kinase activity"/>
    <property type="evidence" value="ECO:0007669"/>
    <property type="project" value="UniProtKB-KW"/>
</dbReference>
<dbReference type="InterPro" id="IPR036116">
    <property type="entry name" value="FN3_sf"/>
</dbReference>
<dbReference type="SUPFAM" id="SSF49265">
    <property type="entry name" value="Fibronectin type III"/>
    <property type="match status" value="1"/>
</dbReference>
<dbReference type="CDD" id="cd00096">
    <property type="entry name" value="Ig"/>
    <property type="match status" value="1"/>
</dbReference>
<evidence type="ECO:0000256" key="1">
    <source>
        <dbReference type="ARBA" id="ARBA00023319"/>
    </source>
</evidence>
<dbReference type="GO" id="GO:0043025">
    <property type="term" value="C:neuronal cell body"/>
    <property type="evidence" value="ECO:0007669"/>
    <property type="project" value="TreeGrafter"/>
</dbReference>
<dbReference type="OrthoDB" id="6159398at2759"/>
<feature type="transmembrane region" description="Helical" evidence="2">
    <location>
        <begin position="17"/>
        <end position="37"/>
    </location>
</feature>
<keyword evidence="2" id="KW-1133">Transmembrane helix</keyword>
<dbReference type="Proteomes" id="UP000198287">
    <property type="component" value="Unassembled WGS sequence"/>
</dbReference>
<dbReference type="InterPro" id="IPR036179">
    <property type="entry name" value="Ig-like_dom_sf"/>
</dbReference>
<dbReference type="InterPro" id="IPR050958">
    <property type="entry name" value="Cell_Adh-Cytoskel_Orgn"/>
</dbReference>
<dbReference type="CDD" id="cd00063">
    <property type="entry name" value="FN3"/>
    <property type="match status" value="1"/>
</dbReference>
<keyword evidence="4" id="KW-0808">Transferase</keyword>
<dbReference type="Pfam" id="PF07679">
    <property type="entry name" value="I-set"/>
    <property type="match status" value="1"/>
</dbReference>
<dbReference type="GO" id="GO:0007156">
    <property type="term" value="P:homophilic cell adhesion via plasma membrane adhesion molecules"/>
    <property type="evidence" value="ECO:0007669"/>
    <property type="project" value="TreeGrafter"/>
</dbReference>
<keyword evidence="2" id="KW-0812">Transmembrane</keyword>
<feature type="transmembrane region" description="Helical" evidence="2">
    <location>
        <begin position="255"/>
        <end position="280"/>
    </location>
</feature>
<proteinExistence type="predicted"/>
<gene>
    <name evidence="4" type="ORF">Fcan01_26280</name>
</gene>
<dbReference type="Gene3D" id="2.60.40.10">
    <property type="entry name" value="Immunoglobulins"/>
    <property type="match status" value="2"/>
</dbReference>
<dbReference type="GO" id="GO:0050808">
    <property type="term" value="P:synapse organization"/>
    <property type="evidence" value="ECO:0007669"/>
    <property type="project" value="TreeGrafter"/>
</dbReference>
<protein>
    <submittedName>
        <fullName evidence="4">Striated muscle-specific serine/threonine-protein kinase</fullName>
    </submittedName>
</protein>
<organism evidence="4 5">
    <name type="scientific">Folsomia candida</name>
    <name type="common">Springtail</name>
    <dbReference type="NCBI Taxonomy" id="158441"/>
    <lineage>
        <taxon>Eukaryota</taxon>
        <taxon>Metazoa</taxon>
        <taxon>Ecdysozoa</taxon>
        <taxon>Arthropoda</taxon>
        <taxon>Hexapoda</taxon>
        <taxon>Collembola</taxon>
        <taxon>Entomobryomorpha</taxon>
        <taxon>Isotomoidea</taxon>
        <taxon>Isotomidae</taxon>
        <taxon>Proisotominae</taxon>
        <taxon>Folsomia</taxon>
    </lineage>
</organism>
<evidence type="ECO:0000259" key="3">
    <source>
        <dbReference type="PROSITE" id="PS50835"/>
    </source>
</evidence>
<dbReference type="GO" id="GO:0030424">
    <property type="term" value="C:axon"/>
    <property type="evidence" value="ECO:0007669"/>
    <property type="project" value="TreeGrafter"/>
</dbReference>
<sequence>MRRNSSCTGPLRTFPVIALWLVVDVPTLVTKASLFLFQKVKWYKDVMILDESGRLLMETRGSRHSLIIRNVQPSDFGNYSCEADNKLGRSRKHIELSGRPNRAVFRSDPIGRMRDAFNVTWSVESYSVVEEFRLSYRKKHANETHDQPGQWHDVVIPSSEGSYYDQRTTLTRGLSPASKTHWKSYHIRNLEAGVMYEAKVVAKNKYGWAQQSDLFQFNTRTSDHYPYESSPQHDVIAGSLPTEVRDMRITSPTSFAVSVHSSVASVVISLLLPVSLVLFASRAATT</sequence>
<dbReference type="InterPro" id="IPR013098">
    <property type="entry name" value="Ig_I-set"/>
</dbReference>
<dbReference type="STRING" id="158441.A0A226D129"/>
<keyword evidence="4" id="KW-0418">Kinase</keyword>
<dbReference type="OMA" id="TRAHINV"/>